<evidence type="ECO:0000259" key="10">
    <source>
        <dbReference type="Pfam" id="PF22732"/>
    </source>
</evidence>
<evidence type="ECO:0000313" key="11">
    <source>
        <dbReference type="EMBL" id="PRT54684.1"/>
    </source>
</evidence>
<dbReference type="STRING" id="45607.A0A2T0FI61"/>
<keyword evidence="12" id="KW-1185">Reference proteome</keyword>
<dbReference type="PIRSF" id="PIRSF038133">
    <property type="entry name" value="HAT_Nua4_EAF3/MRG15"/>
    <property type="match status" value="1"/>
</dbReference>
<dbReference type="EMBL" id="NDIQ01000021">
    <property type="protein sequence ID" value="PRT54684.1"/>
    <property type="molecule type" value="Genomic_DNA"/>
</dbReference>
<dbReference type="Pfam" id="PF05712">
    <property type="entry name" value="MRG"/>
    <property type="match status" value="1"/>
</dbReference>
<feature type="region of interest" description="Disordered" evidence="8">
    <location>
        <begin position="109"/>
        <end position="164"/>
    </location>
</feature>
<dbReference type="PANTHER" id="PTHR10880:SF15">
    <property type="entry name" value="MSL COMPLEX SUBUNIT 3"/>
    <property type="match status" value="1"/>
</dbReference>
<reference evidence="11 12" key="1">
    <citation type="submission" date="2017-04" db="EMBL/GenBank/DDBJ databases">
        <title>Genome sequencing of [Candida] sorbophila.</title>
        <authorList>
            <person name="Ahn J.O."/>
        </authorList>
    </citation>
    <scope>NUCLEOTIDE SEQUENCE [LARGE SCALE GENOMIC DNA]</scope>
    <source>
        <strain evidence="11 12">DS02</strain>
    </source>
</reference>
<dbReference type="OrthoDB" id="124855at2759"/>
<dbReference type="Pfam" id="PF22732">
    <property type="entry name" value="MSL3_chromo-like"/>
    <property type="match status" value="1"/>
</dbReference>
<keyword evidence="6" id="KW-0804">Transcription</keyword>
<dbReference type="InterPro" id="IPR026541">
    <property type="entry name" value="MRG_dom"/>
</dbReference>
<dbReference type="Gene3D" id="1.10.274.30">
    <property type="entry name" value="MRG domain"/>
    <property type="match status" value="1"/>
</dbReference>
<name>A0A2T0FI61_9ASCO</name>
<organism evidence="11 12">
    <name type="scientific">Wickerhamiella sorbophila</name>
    <dbReference type="NCBI Taxonomy" id="45607"/>
    <lineage>
        <taxon>Eukaryota</taxon>
        <taxon>Fungi</taxon>
        <taxon>Dikarya</taxon>
        <taxon>Ascomycota</taxon>
        <taxon>Saccharomycotina</taxon>
        <taxon>Dipodascomycetes</taxon>
        <taxon>Dipodascales</taxon>
        <taxon>Trichomonascaceae</taxon>
        <taxon>Wickerhamiella</taxon>
    </lineage>
</organism>
<accession>A0A2T0FI61</accession>
<dbReference type="AlphaFoldDB" id="A0A2T0FI61"/>
<comment type="caution">
    <text evidence="11">The sequence shown here is derived from an EMBL/GenBank/DDBJ whole genome shotgun (WGS) entry which is preliminary data.</text>
</comment>
<evidence type="ECO:0000256" key="5">
    <source>
        <dbReference type="ARBA" id="ARBA00023015"/>
    </source>
</evidence>
<evidence type="ECO:0000256" key="1">
    <source>
        <dbReference type="ARBA" id="ARBA00004123"/>
    </source>
</evidence>
<dbReference type="RefSeq" id="XP_024664629.1">
    <property type="nucleotide sequence ID" value="XM_024808861.1"/>
</dbReference>
<keyword evidence="7" id="KW-0539">Nucleus</keyword>
<evidence type="ECO:0000256" key="2">
    <source>
        <dbReference type="ARBA" id="ARBA00009093"/>
    </source>
</evidence>
<gene>
    <name evidence="11" type="ORF">B9G98_02304</name>
</gene>
<evidence type="ECO:0000256" key="3">
    <source>
        <dbReference type="ARBA" id="ARBA00018505"/>
    </source>
</evidence>
<proteinExistence type="inferred from homology"/>
<evidence type="ECO:0000256" key="8">
    <source>
        <dbReference type="SAM" id="MobiDB-lite"/>
    </source>
</evidence>
<keyword evidence="4" id="KW-0156">Chromatin regulator</keyword>
<sequence>MDVDVLEVGSRCLAFHGPLLYEAKVLKVFDATNRKVIARSASSESGGVEVSKANGHHVPKHILEGDTTGYFVHYKGWKSTWDEWIGQDRVLSWNEDNLKVQKELKQAALASQKKINPSNSVQPHTSKSNKRRSEAEREVTPKKDDRALKRSRGPTHEPDIEREVDYQKRPAIEIAIPTSLKSKLVDDWEFITKDHKLVPLPRTPCVNDILVSYAEEHLGESTFEPQAEYSEVSGEKQVLKEFLSGLKLYFNRSLGSLLLYRFERQQYFDFRRNHTTVEPAAIYGAEHLLRLFVSFPGLLAYTSMDTQAVDVLRALLEGFMRWLMKHEEFFVTEYEDTTGTYEARSRGV</sequence>
<protein>
    <recommendedName>
        <fullName evidence="3">Chromatin modification-related protein EAF3</fullName>
    </recommendedName>
</protein>
<feature type="compositionally biased region" description="Polar residues" evidence="8">
    <location>
        <begin position="113"/>
        <end position="126"/>
    </location>
</feature>
<dbReference type="GeneID" id="36516052"/>
<evidence type="ECO:0000256" key="7">
    <source>
        <dbReference type="ARBA" id="ARBA00023242"/>
    </source>
</evidence>
<dbReference type="InterPro" id="IPR008676">
    <property type="entry name" value="MRG"/>
</dbReference>
<dbReference type="Gene3D" id="2.30.30.140">
    <property type="match status" value="1"/>
</dbReference>
<feature type="compositionally biased region" description="Basic and acidic residues" evidence="8">
    <location>
        <begin position="131"/>
        <end position="164"/>
    </location>
</feature>
<dbReference type="GO" id="GO:0006355">
    <property type="term" value="P:regulation of DNA-templated transcription"/>
    <property type="evidence" value="ECO:0007669"/>
    <property type="project" value="InterPro"/>
</dbReference>
<feature type="domain" description="MSL3 chromodomain-like" evidence="10">
    <location>
        <begin position="67"/>
        <end position="105"/>
    </location>
</feature>
<keyword evidence="5" id="KW-0805">Transcription regulation</keyword>
<dbReference type="SUPFAM" id="SSF54160">
    <property type="entry name" value="Chromo domain-like"/>
    <property type="match status" value="1"/>
</dbReference>
<feature type="domain" description="MRG" evidence="9">
    <location>
        <begin position="159"/>
        <end position="335"/>
    </location>
</feature>
<evidence type="ECO:0000256" key="4">
    <source>
        <dbReference type="ARBA" id="ARBA00022853"/>
    </source>
</evidence>
<evidence type="ECO:0000256" key="6">
    <source>
        <dbReference type="ARBA" id="ARBA00023163"/>
    </source>
</evidence>
<comment type="similarity">
    <text evidence="2">Belongs to the MRG family.</text>
</comment>
<evidence type="ECO:0000313" key="12">
    <source>
        <dbReference type="Proteomes" id="UP000238350"/>
    </source>
</evidence>
<evidence type="ECO:0000259" key="9">
    <source>
        <dbReference type="Pfam" id="PF05712"/>
    </source>
</evidence>
<dbReference type="Proteomes" id="UP000238350">
    <property type="component" value="Unassembled WGS sequence"/>
</dbReference>
<dbReference type="InterPro" id="IPR038217">
    <property type="entry name" value="MRG_C_sf"/>
</dbReference>
<dbReference type="PANTHER" id="PTHR10880">
    <property type="entry name" value="MORTALITY FACTOR 4-LIKE PROTEIN"/>
    <property type="match status" value="1"/>
</dbReference>
<dbReference type="InterPro" id="IPR016197">
    <property type="entry name" value="Chromo-like_dom_sf"/>
</dbReference>
<dbReference type="GO" id="GO:0032221">
    <property type="term" value="C:Rpd3S complex"/>
    <property type="evidence" value="ECO:0007669"/>
    <property type="project" value="TreeGrafter"/>
</dbReference>
<dbReference type="InterPro" id="IPR053820">
    <property type="entry name" value="MSL3_chromo-like"/>
</dbReference>
<dbReference type="GO" id="GO:0035267">
    <property type="term" value="C:NuA4 histone acetyltransferase complex"/>
    <property type="evidence" value="ECO:0007669"/>
    <property type="project" value="TreeGrafter"/>
</dbReference>
<comment type="subcellular location">
    <subcellularLocation>
        <location evidence="1">Nucleus</location>
    </subcellularLocation>
</comment>
<dbReference type="GO" id="GO:0006325">
    <property type="term" value="P:chromatin organization"/>
    <property type="evidence" value="ECO:0007669"/>
    <property type="project" value="UniProtKB-KW"/>
</dbReference>
<dbReference type="PROSITE" id="PS51640">
    <property type="entry name" value="MRG"/>
    <property type="match status" value="1"/>
</dbReference>